<keyword evidence="5 6" id="KW-0472">Membrane</keyword>
<feature type="domain" description="Na+/H+ antiporter NhaC-like C-terminal" evidence="7">
    <location>
        <begin position="153"/>
        <end position="450"/>
    </location>
</feature>
<gene>
    <name evidence="8" type="ORF">O0V09_08780</name>
</gene>
<feature type="transmembrane region" description="Helical" evidence="6">
    <location>
        <begin position="307"/>
        <end position="325"/>
    </location>
</feature>
<keyword evidence="2" id="KW-1003">Cell membrane</keyword>
<feature type="transmembrane region" description="Helical" evidence="6">
    <location>
        <begin position="29"/>
        <end position="51"/>
    </location>
</feature>
<dbReference type="AlphaFoldDB" id="A0A9J6RLI7"/>
<dbReference type="PANTHER" id="PTHR43478">
    <property type="entry name" value="NA+/H+ ANTIPORTER-RELATED"/>
    <property type="match status" value="1"/>
</dbReference>
<dbReference type="Proteomes" id="UP001069090">
    <property type="component" value="Unassembled WGS sequence"/>
</dbReference>
<dbReference type="InterPro" id="IPR018461">
    <property type="entry name" value="Na/H_Antiport_NhaC-like_C"/>
</dbReference>
<evidence type="ECO:0000313" key="9">
    <source>
        <dbReference type="Proteomes" id="UP001069090"/>
    </source>
</evidence>
<feature type="transmembrane region" description="Helical" evidence="6">
    <location>
        <begin position="255"/>
        <end position="272"/>
    </location>
</feature>
<sequence length="451" mass="48732">MEHYGLLTLLPTIVVLVLALLSQRTIESVIAGSLVAFIITDGWGFLGRLSVTMLEAFQSETNAWVLLVCGLYGSFIALLVRGGGAQAFGDLVAKRVNGKKGSLLCTWLLGLVIFLDDYLNSLTVSSSMKKVTDKFKVSREMLAYVVDSTAAPICLLVPISTWAVYYAGLLEKNGLAESGQGMSLFIDAIPYMFYPVIAVLMVPLVITGVIPLLGKMKAAEHRAETTGQLAPEHSEHNEVRDTYVEQELHNPNSELFFIPIITLIFFTIWFDIDLLMGVIAATMATVLQYWLAGVLKLSEIFDTMMDGLKTMLPVLVILISVFVLIEANNHIGFTAYIIEHVTPLMSPKMLPVVTFVSMAFVSFVTGSNWGVFAIAFPAVFPLAVVLDVNIPLVAGALLSASGFGSQACFYSDSTVLSAQGSGCGTLDHALSQLPYVLIAAGVSALGFYWVA</sequence>
<reference evidence="8 9" key="1">
    <citation type="submission" date="2022-12" db="EMBL/GenBank/DDBJ databases">
        <title>Dasania phycosphaerae sp. nov., isolated from particulate material of the south coast of Korea.</title>
        <authorList>
            <person name="Jiang Y."/>
        </authorList>
    </citation>
    <scope>NUCLEOTIDE SEQUENCE [LARGE SCALE GENOMIC DNA]</scope>
    <source>
        <strain evidence="8 9">GY-19</strain>
    </source>
</reference>
<comment type="subcellular location">
    <subcellularLocation>
        <location evidence="1">Cell membrane</location>
        <topology evidence="1">Multi-pass membrane protein</topology>
    </subcellularLocation>
</comment>
<evidence type="ECO:0000256" key="2">
    <source>
        <dbReference type="ARBA" id="ARBA00022475"/>
    </source>
</evidence>
<name>A0A9J6RLI7_9GAMM</name>
<feature type="transmembrane region" description="Helical" evidence="6">
    <location>
        <begin position="141"/>
        <end position="168"/>
    </location>
</feature>
<proteinExistence type="predicted"/>
<feature type="transmembrane region" description="Helical" evidence="6">
    <location>
        <begin position="371"/>
        <end position="394"/>
    </location>
</feature>
<protein>
    <submittedName>
        <fullName evidence="8">Sodium:proton antiporter</fullName>
    </submittedName>
</protein>
<feature type="transmembrane region" description="Helical" evidence="6">
    <location>
        <begin position="278"/>
        <end position="295"/>
    </location>
</feature>
<evidence type="ECO:0000256" key="3">
    <source>
        <dbReference type="ARBA" id="ARBA00022692"/>
    </source>
</evidence>
<evidence type="ECO:0000256" key="1">
    <source>
        <dbReference type="ARBA" id="ARBA00004651"/>
    </source>
</evidence>
<feature type="transmembrane region" description="Helical" evidence="6">
    <location>
        <begin position="188"/>
        <end position="213"/>
    </location>
</feature>
<organism evidence="8 9">
    <name type="scientific">Dasania phycosphaerae</name>
    <dbReference type="NCBI Taxonomy" id="2950436"/>
    <lineage>
        <taxon>Bacteria</taxon>
        <taxon>Pseudomonadati</taxon>
        <taxon>Pseudomonadota</taxon>
        <taxon>Gammaproteobacteria</taxon>
        <taxon>Cellvibrionales</taxon>
        <taxon>Spongiibacteraceae</taxon>
        <taxon>Dasania</taxon>
    </lineage>
</organism>
<feature type="transmembrane region" description="Helical" evidence="6">
    <location>
        <begin position="433"/>
        <end position="450"/>
    </location>
</feature>
<evidence type="ECO:0000256" key="4">
    <source>
        <dbReference type="ARBA" id="ARBA00022989"/>
    </source>
</evidence>
<feature type="transmembrane region" description="Helical" evidence="6">
    <location>
        <begin position="63"/>
        <end position="81"/>
    </location>
</feature>
<dbReference type="EMBL" id="JAPTGG010000006">
    <property type="protein sequence ID" value="MCZ0865292.1"/>
    <property type="molecule type" value="Genomic_DNA"/>
</dbReference>
<dbReference type="PANTHER" id="PTHR43478:SF1">
    <property type="entry name" value="NA+_H+ ANTIPORTER NHAC-LIKE C-TERMINAL DOMAIN-CONTAINING PROTEIN"/>
    <property type="match status" value="1"/>
</dbReference>
<keyword evidence="9" id="KW-1185">Reference proteome</keyword>
<evidence type="ECO:0000259" key="7">
    <source>
        <dbReference type="Pfam" id="PF03553"/>
    </source>
</evidence>
<accession>A0A9J6RLI7</accession>
<evidence type="ECO:0000313" key="8">
    <source>
        <dbReference type="EMBL" id="MCZ0865292.1"/>
    </source>
</evidence>
<feature type="transmembrane region" description="Helical" evidence="6">
    <location>
        <begin position="345"/>
        <end position="364"/>
    </location>
</feature>
<keyword evidence="4 6" id="KW-1133">Transmembrane helix</keyword>
<evidence type="ECO:0000256" key="5">
    <source>
        <dbReference type="ARBA" id="ARBA00023136"/>
    </source>
</evidence>
<keyword evidence="3 6" id="KW-0812">Transmembrane</keyword>
<dbReference type="Pfam" id="PF03553">
    <property type="entry name" value="Na_H_antiporter"/>
    <property type="match status" value="1"/>
</dbReference>
<dbReference type="GO" id="GO:0005886">
    <property type="term" value="C:plasma membrane"/>
    <property type="evidence" value="ECO:0007669"/>
    <property type="project" value="UniProtKB-SubCell"/>
</dbReference>
<evidence type="ECO:0000256" key="6">
    <source>
        <dbReference type="SAM" id="Phobius"/>
    </source>
</evidence>
<dbReference type="RefSeq" id="WP_258331439.1">
    <property type="nucleotide sequence ID" value="NZ_JAPTGG010000006.1"/>
</dbReference>
<comment type="caution">
    <text evidence="8">The sequence shown here is derived from an EMBL/GenBank/DDBJ whole genome shotgun (WGS) entry which is preliminary data.</text>
</comment>